<dbReference type="Gene3D" id="1.10.1220.10">
    <property type="entry name" value="Met repressor-like"/>
    <property type="match status" value="1"/>
</dbReference>
<protein>
    <submittedName>
        <fullName evidence="3">DNA-damage-inducible protein J</fullName>
    </submittedName>
</protein>
<dbReference type="GO" id="GO:0006351">
    <property type="term" value="P:DNA-templated transcription"/>
    <property type="evidence" value="ECO:0007669"/>
    <property type="project" value="TreeGrafter"/>
</dbReference>
<reference evidence="4" key="1">
    <citation type="submission" date="2016-10" db="EMBL/GenBank/DDBJ databases">
        <authorList>
            <person name="Varghese N."/>
        </authorList>
    </citation>
    <scope>NUCLEOTIDE SEQUENCE [LARGE SCALE GENOMIC DNA]</scope>
    <source>
        <strain evidence="4">ACV-9</strain>
    </source>
</reference>
<dbReference type="Pfam" id="PF04221">
    <property type="entry name" value="RelB"/>
    <property type="match status" value="1"/>
</dbReference>
<dbReference type="InterPro" id="IPR013321">
    <property type="entry name" value="Arc_rbn_hlx_hlx"/>
</dbReference>
<keyword evidence="2" id="KW-1277">Toxin-antitoxin system</keyword>
<sequence length="89" mass="10163">MANAVNVNFRMDADLKKSMEALCDELGMSMTTAFTIFAKKMTREHKIPFEVSVDPFYSEANIKYLEGIANDIKTGKAHFEQHDLLEDEE</sequence>
<dbReference type="AlphaFoldDB" id="A0A1H7L0S2"/>
<dbReference type="RefSeq" id="WP_033151751.1">
    <property type="nucleotide sequence ID" value="NZ_FNZX01000014.1"/>
</dbReference>
<dbReference type="Proteomes" id="UP000182321">
    <property type="component" value="Unassembled WGS sequence"/>
</dbReference>
<evidence type="ECO:0000256" key="1">
    <source>
        <dbReference type="ARBA" id="ARBA00010562"/>
    </source>
</evidence>
<dbReference type="PANTHER" id="PTHR38781">
    <property type="entry name" value="ANTITOXIN DINJ-RELATED"/>
    <property type="match status" value="1"/>
</dbReference>
<name>A0A1H7L0S2_9FIRM</name>
<gene>
    <name evidence="3" type="ORF">SAMN02910377_02207</name>
</gene>
<dbReference type="NCBIfam" id="TIGR02384">
    <property type="entry name" value="RelB_DinJ"/>
    <property type="match status" value="1"/>
</dbReference>
<keyword evidence="4" id="KW-1185">Reference proteome</keyword>
<evidence type="ECO:0000313" key="4">
    <source>
        <dbReference type="Proteomes" id="UP000182321"/>
    </source>
</evidence>
<organism evidence="3 4">
    <name type="scientific">Pseudobutyrivibrio ruminis</name>
    <dbReference type="NCBI Taxonomy" id="46206"/>
    <lineage>
        <taxon>Bacteria</taxon>
        <taxon>Bacillati</taxon>
        <taxon>Bacillota</taxon>
        <taxon>Clostridia</taxon>
        <taxon>Lachnospirales</taxon>
        <taxon>Lachnospiraceae</taxon>
        <taxon>Pseudobutyrivibrio</taxon>
    </lineage>
</organism>
<evidence type="ECO:0000313" key="3">
    <source>
        <dbReference type="EMBL" id="SEK92621.1"/>
    </source>
</evidence>
<comment type="similarity">
    <text evidence="1">Belongs to the RelB/DinJ antitoxin family.</text>
</comment>
<dbReference type="InterPro" id="IPR007337">
    <property type="entry name" value="RelB/DinJ"/>
</dbReference>
<dbReference type="PANTHER" id="PTHR38781:SF1">
    <property type="entry name" value="ANTITOXIN DINJ-RELATED"/>
    <property type="match status" value="1"/>
</dbReference>
<proteinExistence type="inferred from homology"/>
<evidence type="ECO:0000256" key="2">
    <source>
        <dbReference type="ARBA" id="ARBA00022649"/>
    </source>
</evidence>
<dbReference type="EMBL" id="FNZX01000014">
    <property type="protein sequence ID" value="SEK92621.1"/>
    <property type="molecule type" value="Genomic_DNA"/>
</dbReference>
<dbReference type="GO" id="GO:0006355">
    <property type="term" value="P:regulation of DNA-templated transcription"/>
    <property type="evidence" value="ECO:0007669"/>
    <property type="project" value="InterPro"/>
</dbReference>
<accession>A0A1H7L0S2</accession>